<proteinExistence type="predicted"/>
<dbReference type="InterPro" id="IPR013154">
    <property type="entry name" value="ADH-like_N"/>
</dbReference>
<keyword evidence="2" id="KW-0560">Oxidoreductase</keyword>
<dbReference type="Pfam" id="PF00107">
    <property type="entry name" value="ADH_zinc_N"/>
    <property type="match status" value="1"/>
</dbReference>
<evidence type="ECO:0000313" key="4">
    <source>
        <dbReference type="EMBL" id="TWW71766.1"/>
    </source>
</evidence>
<organism evidence="4 5">
    <name type="scientific">Takifugu flavidus</name>
    <name type="common">sansaifugu</name>
    <dbReference type="NCBI Taxonomy" id="433684"/>
    <lineage>
        <taxon>Eukaryota</taxon>
        <taxon>Metazoa</taxon>
        <taxon>Chordata</taxon>
        <taxon>Craniata</taxon>
        <taxon>Vertebrata</taxon>
        <taxon>Euteleostomi</taxon>
        <taxon>Actinopterygii</taxon>
        <taxon>Neopterygii</taxon>
        <taxon>Teleostei</taxon>
        <taxon>Neoteleostei</taxon>
        <taxon>Acanthomorphata</taxon>
        <taxon>Eupercaria</taxon>
        <taxon>Tetraodontiformes</taxon>
        <taxon>Tetradontoidea</taxon>
        <taxon>Tetraodontidae</taxon>
        <taxon>Takifugu</taxon>
    </lineage>
</organism>
<dbReference type="GO" id="GO:0003960">
    <property type="term" value="F:quinone reductase (NADPH) activity"/>
    <property type="evidence" value="ECO:0007669"/>
    <property type="project" value="TreeGrafter"/>
</dbReference>
<dbReference type="Pfam" id="PF08240">
    <property type="entry name" value="ADH_N"/>
    <property type="match status" value="1"/>
</dbReference>
<keyword evidence="5" id="KW-1185">Reference proteome</keyword>
<dbReference type="SUPFAM" id="SSF50129">
    <property type="entry name" value="GroES-like"/>
    <property type="match status" value="1"/>
</dbReference>
<dbReference type="Gene3D" id="3.90.180.10">
    <property type="entry name" value="Medium-chain alcohol dehydrogenases, catalytic domain"/>
    <property type="match status" value="1"/>
</dbReference>
<keyword evidence="1" id="KW-0521">NADP</keyword>
<dbReference type="CDD" id="cd05276">
    <property type="entry name" value="p53_inducible_oxidoreductase"/>
    <property type="match status" value="1"/>
</dbReference>
<accession>A0A5C6NY43</accession>
<dbReference type="EMBL" id="RHFK02000008">
    <property type="protein sequence ID" value="TWW71766.1"/>
    <property type="molecule type" value="Genomic_DNA"/>
</dbReference>
<evidence type="ECO:0000313" key="5">
    <source>
        <dbReference type="Proteomes" id="UP000324091"/>
    </source>
</evidence>
<dbReference type="Proteomes" id="UP000324091">
    <property type="component" value="Chromosome 16"/>
</dbReference>
<dbReference type="Gene3D" id="3.40.50.720">
    <property type="entry name" value="NAD(P)-binding Rossmann-like Domain"/>
    <property type="match status" value="1"/>
</dbReference>
<dbReference type="SMART" id="SM00829">
    <property type="entry name" value="PKS_ER"/>
    <property type="match status" value="1"/>
</dbReference>
<dbReference type="InterPro" id="IPR020843">
    <property type="entry name" value="ER"/>
</dbReference>
<gene>
    <name evidence="4" type="ORF">D4764_16G0002630</name>
</gene>
<dbReference type="InterPro" id="IPR011032">
    <property type="entry name" value="GroES-like_sf"/>
</dbReference>
<dbReference type="AlphaFoldDB" id="A0A5C6NY43"/>
<dbReference type="InterPro" id="IPR013149">
    <property type="entry name" value="ADH-like_C"/>
</dbReference>
<evidence type="ECO:0000256" key="1">
    <source>
        <dbReference type="ARBA" id="ARBA00022857"/>
    </source>
</evidence>
<evidence type="ECO:0000256" key="2">
    <source>
        <dbReference type="ARBA" id="ARBA00023002"/>
    </source>
</evidence>
<name>A0A5C6NY43_9TELE</name>
<comment type="caution">
    <text evidence="4">The sequence shown here is derived from an EMBL/GenBank/DDBJ whole genome shotgun (WGS) entry which is preliminary data.</text>
</comment>
<dbReference type="GO" id="GO:0048038">
    <property type="term" value="F:quinone binding"/>
    <property type="evidence" value="ECO:0007669"/>
    <property type="project" value="TreeGrafter"/>
</dbReference>
<dbReference type="NCBIfam" id="TIGR02824">
    <property type="entry name" value="quinone_pig3"/>
    <property type="match status" value="1"/>
</dbReference>
<dbReference type="InterPro" id="IPR036291">
    <property type="entry name" value="NAD(P)-bd_dom_sf"/>
</dbReference>
<evidence type="ECO:0000259" key="3">
    <source>
        <dbReference type="SMART" id="SM00829"/>
    </source>
</evidence>
<dbReference type="InterPro" id="IPR014189">
    <property type="entry name" value="Quinone_OxRdtase_PIG3"/>
</dbReference>
<dbReference type="GO" id="GO:0070402">
    <property type="term" value="F:NADPH binding"/>
    <property type="evidence" value="ECO:0007669"/>
    <property type="project" value="TreeGrafter"/>
</dbReference>
<protein>
    <submittedName>
        <fullName evidence="4">Quinone oxidoreductase PIG3</fullName>
    </submittedName>
</protein>
<dbReference type="PANTHER" id="PTHR48106:SF18">
    <property type="entry name" value="QUINONE OXIDOREDUCTASE PIG3"/>
    <property type="match status" value="1"/>
</dbReference>
<dbReference type="PANTHER" id="PTHR48106">
    <property type="entry name" value="QUINONE OXIDOREDUCTASE PIG3-RELATED"/>
    <property type="match status" value="1"/>
</dbReference>
<reference evidence="4 5" key="1">
    <citation type="submission" date="2019-04" db="EMBL/GenBank/DDBJ databases">
        <title>Chromosome genome assembly for Takifugu flavidus.</title>
        <authorList>
            <person name="Xiao S."/>
        </authorList>
    </citation>
    <scope>NUCLEOTIDE SEQUENCE [LARGE SCALE GENOMIC DNA]</scope>
    <source>
        <strain evidence="4">HTHZ2018</strain>
        <tissue evidence="4">Muscle</tissue>
    </source>
</reference>
<sequence length="362" mass="38959">MHHILQTGRFHLGNTSVTAWCKCYSRIAMMQAVCVDNPGGPENLQLKSVPRPQPKVGEVLVKVHATALNRADLLQRRGLYPPPPGESDIIGLEVAGTVAALGPGVKSGWKPDDRVMALLCGGGYAEYVAVSQELLMPVPPNLTLCQAAAIPEVWLTAFQLLAFIAQVQEGEVVLAHAGASGVGTAAVQLVRLFGAVPIVTAGSPEKLKMAENLGAAAGFNYKEESFAPKVDDFTGGKGVNIILDSIGGHIWEENVRCLATDGRWVLYGTMGGRAVQGDLLGKLLSKRGHLLSSLLRSRSLQYKADLVKAFSQRVLPHFSGFLKPVIDSTFNLENIAEAHRHMEANRNMGKIIINLISENQKF</sequence>
<feature type="domain" description="Enoyl reductase (ER)" evidence="3">
    <location>
        <begin position="39"/>
        <end position="353"/>
    </location>
</feature>
<dbReference type="SUPFAM" id="SSF51735">
    <property type="entry name" value="NAD(P)-binding Rossmann-fold domains"/>
    <property type="match status" value="1"/>
</dbReference>